<keyword evidence="2" id="KW-0812">Transmembrane</keyword>
<feature type="transmembrane region" description="Helical" evidence="2">
    <location>
        <begin position="176"/>
        <end position="199"/>
    </location>
</feature>
<evidence type="ECO:0000313" key="3">
    <source>
        <dbReference type="EMBL" id="QSB13361.1"/>
    </source>
</evidence>
<reference evidence="3" key="1">
    <citation type="submission" date="2021-02" db="EMBL/GenBank/DDBJ databases">
        <title>Natrosporangium hydrolyticum gen. nov., sp. nov, a haloalkaliphilic actinobacterium from a soda solonchak soil.</title>
        <authorList>
            <person name="Sorokin D.Y."/>
            <person name="Khijniak T.V."/>
            <person name="Zakharycheva A.P."/>
            <person name="Boueva O.V."/>
            <person name="Ariskina E.V."/>
            <person name="Hahnke R.L."/>
            <person name="Bunk B."/>
            <person name="Sproer C."/>
            <person name="Schumann P."/>
            <person name="Evtushenko L.I."/>
            <person name="Kublanov I.V."/>
        </authorList>
    </citation>
    <scope>NUCLEOTIDE SEQUENCE</scope>
    <source>
        <strain evidence="3">DSM 106523</strain>
    </source>
</reference>
<dbReference type="EMBL" id="CP070499">
    <property type="protein sequence ID" value="QSB13361.1"/>
    <property type="molecule type" value="Genomic_DNA"/>
</dbReference>
<sequence>MNSCPAVDVRPRAPRTEGDGVTVDERKSRPAGDDPAQLPSFPEQLSTQLGGWRGMVESAIPITIFVVANLIWGLQPALIGSIGVAVVIAVVRLAQRRPIRYAVNGLFGIALGAVIAWRSGEARDFYLPGILVSYGYAAGMLLSVAIRHPLVGWLWSVLFTQGRSDWRKDRVLMRTFIWLTLLWAAVWIVKVSIQAALYLANEEHLLGIARLLLGAPPYALLLVFTIWVVRRVQRRQAESASESEPESGSPGLAAAG</sequence>
<dbReference type="AlphaFoldDB" id="A0A895Y7M7"/>
<evidence type="ECO:0000256" key="2">
    <source>
        <dbReference type="SAM" id="Phobius"/>
    </source>
</evidence>
<feature type="transmembrane region" description="Helical" evidence="2">
    <location>
        <begin position="101"/>
        <end position="119"/>
    </location>
</feature>
<gene>
    <name evidence="3" type="ORF">JQS43_17245</name>
</gene>
<dbReference type="Pfam" id="PF11361">
    <property type="entry name" value="DUF3159"/>
    <property type="match status" value="1"/>
</dbReference>
<evidence type="ECO:0000256" key="1">
    <source>
        <dbReference type="SAM" id="MobiDB-lite"/>
    </source>
</evidence>
<dbReference type="Proteomes" id="UP000662857">
    <property type="component" value="Chromosome"/>
</dbReference>
<feature type="transmembrane region" description="Helical" evidence="2">
    <location>
        <begin position="205"/>
        <end position="229"/>
    </location>
</feature>
<dbReference type="InterPro" id="IPR016566">
    <property type="entry name" value="UCP010219"/>
</dbReference>
<feature type="region of interest" description="Disordered" evidence="1">
    <location>
        <begin position="1"/>
        <end position="41"/>
    </location>
</feature>
<feature type="transmembrane region" description="Helical" evidence="2">
    <location>
        <begin position="78"/>
        <end position="94"/>
    </location>
</feature>
<feature type="compositionally biased region" description="Basic and acidic residues" evidence="1">
    <location>
        <begin position="9"/>
        <end position="32"/>
    </location>
</feature>
<evidence type="ECO:0000313" key="4">
    <source>
        <dbReference type="Proteomes" id="UP000662857"/>
    </source>
</evidence>
<accession>A0A895Y7M7</accession>
<name>A0A895Y7M7_9ACTN</name>
<proteinExistence type="predicted"/>
<keyword evidence="2" id="KW-1133">Transmembrane helix</keyword>
<organism evidence="3 4">
    <name type="scientific">Natronosporangium hydrolyticum</name>
    <dbReference type="NCBI Taxonomy" id="2811111"/>
    <lineage>
        <taxon>Bacteria</taxon>
        <taxon>Bacillati</taxon>
        <taxon>Actinomycetota</taxon>
        <taxon>Actinomycetes</taxon>
        <taxon>Micromonosporales</taxon>
        <taxon>Micromonosporaceae</taxon>
        <taxon>Natronosporangium</taxon>
    </lineage>
</organism>
<feature type="transmembrane region" description="Helical" evidence="2">
    <location>
        <begin position="125"/>
        <end position="146"/>
    </location>
</feature>
<keyword evidence="2" id="KW-0472">Membrane</keyword>
<dbReference type="KEGG" id="nhy:JQS43_17245"/>
<keyword evidence="4" id="KW-1185">Reference proteome</keyword>
<protein>
    <submittedName>
        <fullName evidence="3">DUF3159 domain-containing protein</fullName>
    </submittedName>
</protein>